<dbReference type="AlphaFoldDB" id="A0A392Q2C4"/>
<accession>A0A392Q2C4</accession>
<dbReference type="GO" id="GO:0050982">
    <property type="term" value="P:detection of mechanical stimulus"/>
    <property type="evidence" value="ECO:0007669"/>
    <property type="project" value="TreeGrafter"/>
</dbReference>
<dbReference type="GO" id="GO:0006820">
    <property type="term" value="P:monoatomic anion transport"/>
    <property type="evidence" value="ECO:0007669"/>
    <property type="project" value="TreeGrafter"/>
</dbReference>
<dbReference type="GO" id="GO:0005886">
    <property type="term" value="C:plasma membrane"/>
    <property type="evidence" value="ECO:0007669"/>
    <property type="project" value="TreeGrafter"/>
</dbReference>
<protein>
    <submittedName>
        <fullName evidence="1">Mechanosensitive ion channel protein 10-like</fullName>
    </submittedName>
</protein>
<evidence type="ECO:0000313" key="1">
    <source>
        <dbReference type="EMBL" id="MCI17716.1"/>
    </source>
</evidence>
<comment type="caution">
    <text evidence="1">The sequence shown here is derived from an EMBL/GenBank/DDBJ whole genome shotgun (WGS) entry which is preliminary data.</text>
</comment>
<dbReference type="EMBL" id="LXQA010106760">
    <property type="protein sequence ID" value="MCI17716.1"/>
    <property type="molecule type" value="Genomic_DNA"/>
</dbReference>
<reference evidence="1 2" key="1">
    <citation type="journal article" date="2018" name="Front. Plant Sci.">
        <title>Red Clover (Trifolium pratense) and Zigzag Clover (T. medium) - A Picture of Genomic Similarities and Differences.</title>
        <authorList>
            <person name="Dluhosova J."/>
            <person name="Istvanek J."/>
            <person name="Nedelnik J."/>
            <person name="Repkova J."/>
        </authorList>
    </citation>
    <scope>NUCLEOTIDE SEQUENCE [LARGE SCALE GENOMIC DNA]</scope>
    <source>
        <strain evidence="2">cv. 10/8</strain>
        <tissue evidence="1">Leaf</tissue>
    </source>
</reference>
<proteinExistence type="predicted"/>
<evidence type="ECO:0000313" key="2">
    <source>
        <dbReference type="Proteomes" id="UP000265520"/>
    </source>
</evidence>
<dbReference type="GO" id="GO:0008381">
    <property type="term" value="F:mechanosensitive monoatomic ion channel activity"/>
    <property type="evidence" value="ECO:0007669"/>
    <property type="project" value="TreeGrafter"/>
</dbReference>
<sequence length="76" mass="8642">MAKLHRMKQEKVSSWTMKILVDAVMNSRLSTISNSLDETFYDVDNEQNDKEITNEMEATAAAYYVFRNVAASASCK</sequence>
<keyword evidence="2" id="KW-1185">Reference proteome</keyword>
<name>A0A392Q2C4_9FABA</name>
<dbReference type="Proteomes" id="UP000265520">
    <property type="component" value="Unassembled WGS sequence"/>
</dbReference>
<organism evidence="1 2">
    <name type="scientific">Trifolium medium</name>
    <dbReference type="NCBI Taxonomy" id="97028"/>
    <lineage>
        <taxon>Eukaryota</taxon>
        <taxon>Viridiplantae</taxon>
        <taxon>Streptophyta</taxon>
        <taxon>Embryophyta</taxon>
        <taxon>Tracheophyta</taxon>
        <taxon>Spermatophyta</taxon>
        <taxon>Magnoliopsida</taxon>
        <taxon>eudicotyledons</taxon>
        <taxon>Gunneridae</taxon>
        <taxon>Pentapetalae</taxon>
        <taxon>rosids</taxon>
        <taxon>fabids</taxon>
        <taxon>Fabales</taxon>
        <taxon>Fabaceae</taxon>
        <taxon>Papilionoideae</taxon>
        <taxon>50 kb inversion clade</taxon>
        <taxon>NPAAA clade</taxon>
        <taxon>Hologalegina</taxon>
        <taxon>IRL clade</taxon>
        <taxon>Trifolieae</taxon>
        <taxon>Trifolium</taxon>
    </lineage>
</organism>